<dbReference type="Pfam" id="PF00583">
    <property type="entry name" value="Acetyltransf_1"/>
    <property type="match status" value="2"/>
</dbReference>
<evidence type="ECO:0000259" key="3">
    <source>
        <dbReference type="PROSITE" id="PS51186"/>
    </source>
</evidence>
<feature type="domain" description="N-acetyltransferase" evidence="3">
    <location>
        <begin position="9"/>
        <end position="181"/>
    </location>
</feature>
<dbReference type="InterPro" id="IPR016181">
    <property type="entry name" value="Acyl_CoA_acyltransferase"/>
</dbReference>
<dbReference type="PROSITE" id="PS51186">
    <property type="entry name" value="GNAT"/>
    <property type="match status" value="2"/>
</dbReference>
<gene>
    <name evidence="4" type="ORF">Q2T77_24920</name>
</gene>
<keyword evidence="1" id="KW-0808">Transferase</keyword>
<dbReference type="InterPro" id="IPR000182">
    <property type="entry name" value="GNAT_dom"/>
</dbReference>
<sequence length="351" mass="39491">MFGNERDSIAVHYFDPEAASPEDWAKLHSFRRARHAEDLPGEPVLPDADFERELRLHRPLGEPRRFIATRQGEFVGNLILMFRRDGSPGCEEFAAHVDAAGGVLRACRRQGIGRALARTLLAFMQARGRTTATFKVHLPDGNAFMAALGAVGKYHSAENRLRLDALDWPSLARWREAVPLAADGLRWEVHAGRVPMARLGQLMAPFSALINEQPLDALEVPRMRYELPGYVTWYEDMDRRGGEHFLVLLCHGDDVAAMCDASWDARFPERVYQQLTAVARPWRGRGLAKAVKAAMLELVHTRHPGVRTMITHNAHANAPMLSINERLGFARHRDDRTYQLDRAVLASALAR</sequence>
<protein>
    <submittedName>
        <fullName evidence="4">N-acetyltransferase</fullName>
    </submittedName>
</protein>
<dbReference type="RefSeq" id="WP_301813273.1">
    <property type="nucleotide sequence ID" value="NZ_JAUJZH010000020.1"/>
</dbReference>
<evidence type="ECO:0000256" key="1">
    <source>
        <dbReference type="ARBA" id="ARBA00022679"/>
    </source>
</evidence>
<evidence type="ECO:0000256" key="2">
    <source>
        <dbReference type="ARBA" id="ARBA00023315"/>
    </source>
</evidence>
<dbReference type="Gene3D" id="3.40.630.30">
    <property type="match status" value="1"/>
</dbReference>
<evidence type="ECO:0000313" key="5">
    <source>
        <dbReference type="Proteomes" id="UP001169027"/>
    </source>
</evidence>
<comment type="caution">
    <text evidence="4">The sequence shown here is derived from an EMBL/GenBank/DDBJ whole genome shotgun (WGS) entry which is preliminary data.</text>
</comment>
<dbReference type="SUPFAM" id="SSF55729">
    <property type="entry name" value="Acyl-CoA N-acyltransferases (Nat)"/>
    <property type="match status" value="2"/>
</dbReference>
<dbReference type="InterPro" id="IPR050832">
    <property type="entry name" value="Bact_Acetyltransf"/>
</dbReference>
<dbReference type="Proteomes" id="UP001169027">
    <property type="component" value="Unassembled WGS sequence"/>
</dbReference>
<evidence type="ECO:0000313" key="4">
    <source>
        <dbReference type="EMBL" id="MDO1535533.1"/>
    </source>
</evidence>
<keyword evidence="5" id="KW-1185">Reference proteome</keyword>
<reference evidence="4" key="1">
    <citation type="submission" date="2023-06" db="EMBL/GenBank/DDBJ databases">
        <authorList>
            <person name="Jiang Y."/>
            <person name="Liu Q."/>
        </authorList>
    </citation>
    <scope>NUCLEOTIDE SEQUENCE</scope>
    <source>
        <strain evidence="4">CGMCC 1.12090</strain>
    </source>
</reference>
<dbReference type="CDD" id="cd04301">
    <property type="entry name" value="NAT_SF"/>
    <property type="match status" value="1"/>
</dbReference>
<dbReference type="EMBL" id="JAUKVY010000020">
    <property type="protein sequence ID" value="MDO1535533.1"/>
    <property type="molecule type" value="Genomic_DNA"/>
</dbReference>
<dbReference type="PANTHER" id="PTHR43877">
    <property type="entry name" value="AMINOALKYLPHOSPHONATE N-ACETYLTRANSFERASE-RELATED-RELATED"/>
    <property type="match status" value="1"/>
</dbReference>
<name>A0ABT8SAS3_9BURK</name>
<keyword evidence="2" id="KW-0012">Acyltransferase</keyword>
<accession>A0ABT8SAS3</accession>
<proteinExistence type="predicted"/>
<organism evidence="4 5">
    <name type="scientific">Variovorax ginsengisoli</name>
    <dbReference type="NCBI Taxonomy" id="363844"/>
    <lineage>
        <taxon>Bacteria</taxon>
        <taxon>Pseudomonadati</taxon>
        <taxon>Pseudomonadota</taxon>
        <taxon>Betaproteobacteria</taxon>
        <taxon>Burkholderiales</taxon>
        <taxon>Comamonadaceae</taxon>
        <taxon>Variovorax</taxon>
    </lineage>
</organism>
<feature type="domain" description="N-acetyltransferase" evidence="3">
    <location>
        <begin position="204"/>
        <end position="351"/>
    </location>
</feature>